<comment type="subcellular location">
    <subcellularLocation>
        <location evidence="1">Nucleus</location>
    </subcellularLocation>
</comment>
<evidence type="ECO:0000259" key="10">
    <source>
        <dbReference type="SMART" id="SM01280"/>
    </source>
</evidence>
<accession>A0ABP0G9I6</accession>
<feature type="region of interest" description="Disordered" evidence="9">
    <location>
        <begin position="512"/>
        <end position="582"/>
    </location>
</feature>
<dbReference type="InterPro" id="IPR015411">
    <property type="entry name" value="Rep_factor_Mcm10_C"/>
</dbReference>
<feature type="compositionally biased region" description="Low complexity" evidence="9">
    <location>
        <begin position="115"/>
        <end position="127"/>
    </location>
</feature>
<evidence type="ECO:0000256" key="8">
    <source>
        <dbReference type="ARBA" id="ARBA00023242"/>
    </source>
</evidence>
<dbReference type="EMBL" id="CAWYQH010000108">
    <property type="protein sequence ID" value="CAK8688138.1"/>
    <property type="molecule type" value="Genomic_DNA"/>
</dbReference>
<feature type="compositionally biased region" description="Polar residues" evidence="9">
    <location>
        <begin position="28"/>
        <end position="44"/>
    </location>
</feature>
<evidence type="ECO:0000256" key="4">
    <source>
        <dbReference type="ARBA" id="ARBA00022705"/>
    </source>
</evidence>
<feature type="region of interest" description="Disordered" evidence="9">
    <location>
        <begin position="28"/>
        <end position="53"/>
    </location>
</feature>
<keyword evidence="4" id="KW-0235">DNA replication</keyword>
<organism evidence="11 12">
    <name type="scientific">Clavelina lepadiformis</name>
    <name type="common">Light-bulb sea squirt</name>
    <name type="synonym">Ascidia lepadiformis</name>
    <dbReference type="NCBI Taxonomy" id="159417"/>
    <lineage>
        <taxon>Eukaryota</taxon>
        <taxon>Metazoa</taxon>
        <taxon>Chordata</taxon>
        <taxon>Tunicata</taxon>
        <taxon>Ascidiacea</taxon>
        <taxon>Aplousobranchia</taxon>
        <taxon>Clavelinidae</taxon>
        <taxon>Clavelina</taxon>
    </lineage>
</organism>
<keyword evidence="8" id="KW-0539">Nucleus</keyword>
<evidence type="ECO:0000313" key="11">
    <source>
        <dbReference type="EMBL" id="CAK8688138.1"/>
    </source>
</evidence>
<dbReference type="PANTHER" id="PTHR13454">
    <property type="entry name" value="PROTEIN MCM10 HOMOLOG"/>
    <property type="match status" value="1"/>
</dbReference>
<feature type="compositionally biased region" description="Basic and acidic residues" evidence="9">
    <location>
        <begin position="538"/>
        <end position="557"/>
    </location>
</feature>
<keyword evidence="12" id="KW-1185">Reference proteome</keyword>
<feature type="region of interest" description="Disordered" evidence="9">
    <location>
        <begin position="708"/>
        <end position="733"/>
    </location>
</feature>
<evidence type="ECO:0000256" key="5">
    <source>
        <dbReference type="ARBA" id="ARBA00022723"/>
    </source>
</evidence>
<keyword evidence="7" id="KW-0862">Zinc</keyword>
<dbReference type="InterPro" id="IPR040184">
    <property type="entry name" value="Mcm10"/>
</dbReference>
<dbReference type="InterPro" id="IPR012340">
    <property type="entry name" value="NA-bd_OB-fold"/>
</dbReference>
<dbReference type="InterPro" id="IPR055065">
    <property type="entry name" value="OB_MCM10"/>
</dbReference>
<evidence type="ECO:0000256" key="3">
    <source>
        <dbReference type="ARBA" id="ARBA00017770"/>
    </source>
</evidence>
<dbReference type="Pfam" id="PF09332">
    <property type="entry name" value="Mcm10"/>
    <property type="match status" value="1"/>
</dbReference>
<dbReference type="InterPro" id="IPR015408">
    <property type="entry name" value="Znf_Mcm10/DnaG"/>
</dbReference>
<dbReference type="Pfam" id="PF24863">
    <property type="entry name" value="zf-CCCH_Mcm10"/>
    <property type="match status" value="1"/>
</dbReference>
<evidence type="ECO:0000256" key="9">
    <source>
        <dbReference type="SAM" id="MobiDB-lite"/>
    </source>
</evidence>
<dbReference type="Proteomes" id="UP001642483">
    <property type="component" value="Unassembled WGS sequence"/>
</dbReference>
<feature type="region of interest" description="Disordered" evidence="9">
    <location>
        <begin position="115"/>
        <end position="174"/>
    </location>
</feature>
<evidence type="ECO:0000256" key="6">
    <source>
        <dbReference type="ARBA" id="ARBA00022771"/>
    </source>
</evidence>
<evidence type="ECO:0000313" key="12">
    <source>
        <dbReference type="Proteomes" id="UP001642483"/>
    </source>
</evidence>
<dbReference type="PANTHER" id="PTHR13454:SF11">
    <property type="entry name" value="PROTEIN MCM10 HOMOLOG"/>
    <property type="match status" value="1"/>
</dbReference>
<reference evidence="11 12" key="1">
    <citation type="submission" date="2024-02" db="EMBL/GenBank/DDBJ databases">
        <authorList>
            <person name="Daric V."/>
            <person name="Darras S."/>
        </authorList>
    </citation>
    <scope>NUCLEOTIDE SEQUENCE [LARGE SCALE GENOMIC DNA]</scope>
</reference>
<name>A0ABP0G9I6_CLALP</name>
<sequence>MGSNDDLDELDALFDEDDIGFSLDLEQETVSGNGEQLSSCAKENSAQDERNEVKDLEAEYEKLQKQMQELQEKLTKEKTLKLTEKCLDDNNLNNKSNGEVKRSFCAAFGSALGSVESNTSSNSSSSVKDGTFNSSPTSSSHHPKSSTNGCAQPPQKKKRIGHESKHENISTQREVLKPKTFFSQRPNNPPVLKSKSTFNNAGFEIEKYSRIRLKQRHVSSPEMDERMTGKTHLKLSLIRPTMKLNENTDWVTIAVVAKQLDPQTAKNGKKFSIWHLTDLDDCTKHVAFFLFGKVHEQLWRNITVGTVVGLLNPSIMPPKKEDGKYDNTPALTVDVPDRVMKIGVSADLGWCTATKFRNKQPAGKCLAFINKQFGDVCVFHMQSKYKKMSAKRGELQGSVSGPAASKYKSTLWNKVKGDQFFYGGQTFSAAPPSCNPNIQRKESKMKLTNILGKLDTSNQQAQEQVERSKSMQAISGIKEEQVVSGCSDAFAEMLASGDLAAGSRQFLNHLQRKQHNSVEEKKAKTSFSAGDFLKQRRRSNEEKDSKQVKEQPRKPEKQQPACQTARRSNSVNSVSVEDLKKSSQKLLEMKRRRFLERKQKSDTAAVNATPSQSLLKSKTPTLASDANRQGSVDLFGDWLTNRKQSSVKTSVIPSLAQLRKRKAIAKLKGESGKVELEKSDPNSTGIGRIKKIRNNQKLQEKILEKVKGNRKDFSTESKENLPENPNDRSILGGSSMSEEEFNRILSATSSHSNELEVEELERQEKYFNPLIKKEMLEQKMAETFEVAAKVVTCQQCSYTFWAPHERCKQLQHALTWRNTKRRFFECSNCKQRTSTWEPYPTKPCSDCGNEKKWKRTSMLRSKDNVKLDSELLLTRGAEHSRFLSSMK</sequence>
<dbReference type="Pfam" id="PF22379">
    <property type="entry name" value="OB_MCM10"/>
    <property type="match status" value="1"/>
</dbReference>
<comment type="caution">
    <text evidence="11">The sequence shown here is derived from an EMBL/GenBank/DDBJ whole genome shotgun (WGS) entry which is preliminary data.</text>
</comment>
<dbReference type="Pfam" id="PF09329">
    <property type="entry name" value="zf-primase"/>
    <property type="match status" value="1"/>
</dbReference>
<dbReference type="SMART" id="SM01280">
    <property type="entry name" value="Mcm10"/>
    <property type="match status" value="1"/>
</dbReference>
<evidence type="ECO:0000256" key="7">
    <source>
        <dbReference type="ARBA" id="ARBA00022833"/>
    </source>
</evidence>
<keyword evidence="6" id="KW-0863">Zinc-finger</keyword>
<dbReference type="Gene3D" id="2.40.50.140">
    <property type="entry name" value="Nucleic acid-binding proteins"/>
    <property type="match status" value="1"/>
</dbReference>
<feature type="domain" description="Replication factor Mcm10 C-terminal" evidence="10">
    <location>
        <begin position="545"/>
        <end position="885"/>
    </location>
</feature>
<evidence type="ECO:0000256" key="1">
    <source>
        <dbReference type="ARBA" id="ARBA00004123"/>
    </source>
</evidence>
<dbReference type="InterPro" id="IPR056791">
    <property type="entry name" value="Znf_Mcm10_C"/>
</dbReference>
<comment type="similarity">
    <text evidence="2">Belongs to the MCM10 family.</text>
</comment>
<keyword evidence="5" id="KW-0479">Metal-binding</keyword>
<evidence type="ECO:0000256" key="2">
    <source>
        <dbReference type="ARBA" id="ARBA00009679"/>
    </source>
</evidence>
<feature type="compositionally biased region" description="Basic and acidic residues" evidence="9">
    <location>
        <begin position="708"/>
        <end position="721"/>
    </location>
</feature>
<proteinExistence type="inferred from homology"/>
<protein>
    <recommendedName>
        <fullName evidence="3">Protein MCM10 homolog</fullName>
    </recommendedName>
</protein>
<gene>
    <name evidence="11" type="ORF">CVLEPA_LOCUS20169</name>
</gene>